<keyword evidence="4" id="KW-0611">Plant defense</keyword>
<dbReference type="EMBL" id="JAVXUO010000748">
    <property type="protein sequence ID" value="KAK2989376.1"/>
    <property type="molecule type" value="Genomic_DNA"/>
</dbReference>
<evidence type="ECO:0000256" key="3">
    <source>
        <dbReference type="ARBA" id="ARBA00022669"/>
    </source>
</evidence>
<dbReference type="InterPro" id="IPR001002">
    <property type="entry name" value="Chitin-bd_1"/>
</dbReference>
<dbReference type="InterPro" id="IPR018371">
    <property type="entry name" value="Chitin-binding_1_CS"/>
</dbReference>
<evidence type="ECO:0000256" key="8">
    <source>
        <dbReference type="PROSITE-ProRule" id="PRU00261"/>
    </source>
</evidence>
<evidence type="ECO:0000313" key="11">
    <source>
        <dbReference type="EMBL" id="KAK2989376.1"/>
    </source>
</evidence>
<dbReference type="InterPro" id="IPR016283">
    <property type="entry name" value="Glyco_hydro_19"/>
</dbReference>
<dbReference type="GO" id="GO:0006952">
    <property type="term" value="P:defense response"/>
    <property type="evidence" value="ECO:0007669"/>
    <property type="project" value="UniProtKB-KW"/>
</dbReference>
<keyword evidence="5" id="KW-0119">Carbohydrate metabolism</keyword>
<dbReference type="PROSITE" id="PS00026">
    <property type="entry name" value="CHIT_BIND_I_1"/>
    <property type="match status" value="1"/>
</dbReference>
<feature type="chain" id="PRO_5041731738" description="Chitin-binding type-1 domain-containing protein" evidence="9">
    <location>
        <begin position="30"/>
        <end position="269"/>
    </location>
</feature>
<keyword evidence="9" id="KW-0732">Signal</keyword>
<dbReference type="InterPro" id="IPR036861">
    <property type="entry name" value="Endochitinase-like_sf"/>
</dbReference>
<evidence type="ECO:0000256" key="1">
    <source>
        <dbReference type="ARBA" id="ARBA00003102"/>
    </source>
</evidence>
<keyword evidence="5" id="KW-0624">Polysaccharide degradation</keyword>
<dbReference type="GO" id="GO:0006032">
    <property type="term" value="P:chitin catabolic process"/>
    <property type="evidence" value="ECO:0007669"/>
    <property type="project" value="UniProtKB-KW"/>
</dbReference>
<dbReference type="Gene3D" id="1.10.530.10">
    <property type="match status" value="1"/>
</dbReference>
<feature type="disulfide bond" evidence="7">
    <location>
        <begin position="150"/>
        <end position="159"/>
    </location>
</feature>
<evidence type="ECO:0000256" key="2">
    <source>
        <dbReference type="ARBA" id="ARBA00009373"/>
    </source>
</evidence>
<comment type="similarity">
    <text evidence="2">Belongs to the glycosyl hydrolase 19 family. Chitinase class I subfamily.</text>
</comment>
<dbReference type="GO" id="GO:0016998">
    <property type="term" value="P:cell wall macromolecule catabolic process"/>
    <property type="evidence" value="ECO:0007669"/>
    <property type="project" value="InterPro"/>
</dbReference>
<dbReference type="Gene3D" id="3.30.60.10">
    <property type="entry name" value="Endochitinase-like"/>
    <property type="match status" value="1"/>
</dbReference>
<protein>
    <recommendedName>
        <fullName evidence="10">Chitin-binding type-1 domain-containing protein</fullName>
    </recommendedName>
</protein>
<feature type="disulfide bond" evidence="7">
    <location>
        <begin position="237"/>
        <end position="269"/>
    </location>
</feature>
<feature type="signal peptide" evidence="9">
    <location>
        <begin position="1"/>
        <end position="29"/>
    </location>
</feature>
<sequence length="269" mass="28799">MVAFSTRKQILAVLLALALTGALPESAFGQQCGCAAGLCCSTVGYCGTGDPYCGEGCQEGNCTDPAPPVADTVTDAFFNGIIDQAAPDCPGKSFYTRAAFLEALNLYPQFARGSAGHSKREIAAFFAHVTHDTQYFCFIEGANGTSGDYCDEKRIEFPCVPGKAYYGRGPLQLSWNYNYGPAGDYVGFNGLNNPDVVASDVLVSFEASLSYWIDFVHYVISKGFGATIRAINGEHDCDGANPDAVTARVNFYRHYCNLLGVTPGDNPRC</sequence>
<feature type="domain" description="Chitin-binding type-1" evidence="10">
    <location>
        <begin position="29"/>
        <end position="64"/>
    </location>
</feature>
<dbReference type="CDD" id="cd00325">
    <property type="entry name" value="chitinase_GH19"/>
    <property type="match status" value="1"/>
</dbReference>
<evidence type="ECO:0000256" key="7">
    <source>
        <dbReference type="PIRSR" id="PIRSR001060-2"/>
    </source>
</evidence>
<dbReference type="SUPFAM" id="SSF57016">
    <property type="entry name" value="Plant lectins/antimicrobial peptides"/>
    <property type="match status" value="1"/>
</dbReference>
<gene>
    <name evidence="11" type="ORF">RJ640_007775</name>
</gene>
<name>A0AA88RTY0_9ASTE</name>
<dbReference type="PANTHER" id="PTHR22595:SF193">
    <property type="entry name" value="ENDOCHITINASE EP3"/>
    <property type="match status" value="1"/>
</dbReference>
<feature type="disulfide bond" evidence="7">
    <location>
        <begin position="89"/>
        <end position="137"/>
    </location>
</feature>
<evidence type="ECO:0000256" key="6">
    <source>
        <dbReference type="ARBA" id="ARBA00023157"/>
    </source>
</evidence>
<dbReference type="PROSITE" id="PS50941">
    <property type="entry name" value="CHIT_BIND_I_2"/>
    <property type="match status" value="1"/>
</dbReference>
<dbReference type="SUPFAM" id="SSF53955">
    <property type="entry name" value="Lysozyme-like"/>
    <property type="match status" value="1"/>
</dbReference>
<dbReference type="PANTHER" id="PTHR22595">
    <property type="entry name" value="CHITINASE-RELATED"/>
    <property type="match status" value="1"/>
</dbReference>
<dbReference type="FunFam" id="3.30.20.10:FF:000001">
    <property type="entry name" value="Endochitinase (Chitinase)"/>
    <property type="match status" value="1"/>
</dbReference>
<keyword evidence="5" id="KW-0146">Chitin degradation</keyword>
<keyword evidence="6 7" id="KW-1015">Disulfide bond</keyword>
<dbReference type="GO" id="GO:0008061">
    <property type="term" value="F:chitin binding"/>
    <property type="evidence" value="ECO:0007669"/>
    <property type="project" value="UniProtKB-UniRule"/>
</dbReference>
<dbReference type="Proteomes" id="UP001187471">
    <property type="component" value="Unassembled WGS sequence"/>
</dbReference>
<proteinExistence type="inferred from homology"/>
<evidence type="ECO:0000256" key="9">
    <source>
        <dbReference type="SAM" id="SignalP"/>
    </source>
</evidence>
<keyword evidence="3 8" id="KW-0147">Chitin-binding</keyword>
<dbReference type="CDD" id="cd00035">
    <property type="entry name" value="ChtBD1"/>
    <property type="match status" value="1"/>
</dbReference>
<evidence type="ECO:0000313" key="12">
    <source>
        <dbReference type="Proteomes" id="UP001187471"/>
    </source>
</evidence>
<comment type="caution">
    <text evidence="11">The sequence shown here is derived from an EMBL/GenBank/DDBJ whole genome shotgun (WGS) entry which is preliminary data.</text>
</comment>
<dbReference type="InterPro" id="IPR023346">
    <property type="entry name" value="Lysozyme-like_dom_sf"/>
</dbReference>
<accession>A0AA88RTY0</accession>
<organism evidence="11 12">
    <name type="scientific">Escallonia rubra</name>
    <dbReference type="NCBI Taxonomy" id="112253"/>
    <lineage>
        <taxon>Eukaryota</taxon>
        <taxon>Viridiplantae</taxon>
        <taxon>Streptophyta</taxon>
        <taxon>Embryophyta</taxon>
        <taxon>Tracheophyta</taxon>
        <taxon>Spermatophyta</taxon>
        <taxon>Magnoliopsida</taxon>
        <taxon>eudicotyledons</taxon>
        <taxon>Gunneridae</taxon>
        <taxon>Pentapetalae</taxon>
        <taxon>asterids</taxon>
        <taxon>campanulids</taxon>
        <taxon>Escalloniales</taxon>
        <taxon>Escalloniaceae</taxon>
        <taxon>Escallonia</taxon>
    </lineage>
</organism>
<dbReference type="Gene3D" id="3.30.20.10">
    <property type="entry name" value="Endochitinase, domain 2"/>
    <property type="match status" value="1"/>
</dbReference>
<dbReference type="PROSITE" id="PS00773">
    <property type="entry name" value="CHITINASE_19_1"/>
    <property type="match status" value="1"/>
</dbReference>
<dbReference type="InterPro" id="IPR000726">
    <property type="entry name" value="Glyco_hydro_19_cat"/>
</dbReference>
<dbReference type="AlphaFoldDB" id="A0AA88RTY0"/>
<evidence type="ECO:0000256" key="5">
    <source>
        <dbReference type="ARBA" id="ARBA00023024"/>
    </source>
</evidence>
<dbReference type="GO" id="GO:0004568">
    <property type="term" value="F:chitinase activity"/>
    <property type="evidence" value="ECO:0007669"/>
    <property type="project" value="InterPro"/>
</dbReference>
<comment type="caution">
    <text evidence="8">Lacks conserved residue(s) required for the propagation of feature annotation.</text>
</comment>
<reference evidence="11" key="1">
    <citation type="submission" date="2022-12" db="EMBL/GenBank/DDBJ databases">
        <title>Draft genome assemblies for two species of Escallonia (Escalloniales).</title>
        <authorList>
            <person name="Chanderbali A."/>
            <person name="Dervinis C."/>
            <person name="Anghel I."/>
            <person name="Soltis D."/>
            <person name="Soltis P."/>
            <person name="Zapata F."/>
        </authorList>
    </citation>
    <scope>NUCLEOTIDE SEQUENCE</scope>
    <source>
        <strain evidence="11">UCBG92.1500</strain>
        <tissue evidence="11">Leaf</tissue>
    </source>
</reference>
<dbReference type="SMART" id="SM00270">
    <property type="entry name" value="ChtBD1"/>
    <property type="match status" value="1"/>
</dbReference>
<dbReference type="GO" id="GO:0005975">
    <property type="term" value="P:carbohydrate metabolic process"/>
    <property type="evidence" value="ECO:0007669"/>
    <property type="project" value="InterPro"/>
</dbReference>
<keyword evidence="12" id="KW-1185">Reference proteome</keyword>
<comment type="function">
    <text evidence="1">Defense against chitin-containing fungal pathogens.</text>
</comment>
<dbReference type="Pfam" id="PF00187">
    <property type="entry name" value="Chitin_bind_1"/>
    <property type="match status" value="1"/>
</dbReference>
<feature type="disulfide bond" evidence="7 8">
    <location>
        <begin position="39"/>
        <end position="53"/>
    </location>
</feature>
<dbReference type="Pfam" id="PF00182">
    <property type="entry name" value="Glyco_hydro_19"/>
    <property type="match status" value="2"/>
</dbReference>
<dbReference type="PIRSF" id="PIRSF001060">
    <property type="entry name" value="Endochitinase"/>
    <property type="match status" value="1"/>
</dbReference>
<feature type="disulfide bond" evidence="7 8">
    <location>
        <begin position="34"/>
        <end position="46"/>
    </location>
</feature>
<evidence type="ECO:0000259" key="10">
    <source>
        <dbReference type="PROSITE" id="PS50941"/>
    </source>
</evidence>
<evidence type="ECO:0000256" key="4">
    <source>
        <dbReference type="ARBA" id="ARBA00022821"/>
    </source>
</evidence>